<dbReference type="EMBL" id="CYZE01000001">
    <property type="protein sequence ID" value="CUN59509.1"/>
    <property type="molecule type" value="Genomic_DNA"/>
</dbReference>
<dbReference type="InterPro" id="IPR050644">
    <property type="entry name" value="PG_Glycine_Bridge_Synth"/>
</dbReference>
<dbReference type="RefSeq" id="WP_055652973.1">
    <property type="nucleotide sequence ID" value="NZ_CABIXC010000001.1"/>
</dbReference>
<evidence type="ECO:0000256" key="5">
    <source>
        <dbReference type="ARBA" id="ARBA00023315"/>
    </source>
</evidence>
<dbReference type="InterPro" id="IPR003447">
    <property type="entry name" value="FEMABX"/>
</dbReference>
<dbReference type="PROSITE" id="PS51191">
    <property type="entry name" value="FEMABX"/>
    <property type="match status" value="1"/>
</dbReference>
<dbReference type="PANTHER" id="PTHR36174">
    <property type="entry name" value="LIPID II:GLYCINE GLYCYLTRANSFERASE"/>
    <property type="match status" value="1"/>
</dbReference>
<evidence type="ECO:0000256" key="1">
    <source>
        <dbReference type="ARBA" id="ARBA00009943"/>
    </source>
</evidence>
<evidence type="ECO:0000313" key="8">
    <source>
        <dbReference type="EMBL" id="CUN59509.1"/>
    </source>
</evidence>
<comment type="similarity">
    <text evidence="1">Belongs to the FemABX family.</text>
</comment>
<dbReference type="GO" id="GO:0071555">
    <property type="term" value="P:cell wall organization"/>
    <property type="evidence" value="ECO:0007669"/>
    <property type="project" value="UniProtKB-KW"/>
</dbReference>
<dbReference type="Pfam" id="PF13480">
    <property type="entry name" value="Acetyltransf_6"/>
    <property type="match status" value="1"/>
</dbReference>
<proteinExistence type="inferred from homology"/>
<dbReference type="SUPFAM" id="SSF55729">
    <property type="entry name" value="Acyl-CoA N-acyltransferases (Nat)"/>
    <property type="match status" value="1"/>
</dbReference>
<evidence type="ECO:0000256" key="6">
    <source>
        <dbReference type="ARBA" id="ARBA00023316"/>
    </source>
</evidence>
<sequence>MRSAYREERWVEVNKCKETGEYQDFLHKDEYGIVHYRFFKKKAGNIKGVDFYDIASYRGAEGPYIESVVPGKEEILFKSFDNAFEKYCIKHNIIAEFAKLDPWDDYAELIRNNYGGEYYGNYYCNNLQLDFYKEEYNRRSKRSIKKAIEAGIIVSKDFTGETVSNFIELYKNTEEKFHTSEYYKMTEEDIKRYFEIYGDDAFLINASLKEKIITSVLVVMGEDIVHYLLLGSDPQYSEFQANSLLTYEAALYGKTRGKKLFDMGGGIPGGGIEQFKRNFITDDGIWKYYAIKKIRNKKIYDIFVKKKTEIKNQNYFPLYRG</sequence>
<evidence type="ECO:0000256" key="2">
    <source>
        <dbReference type="ARBA" id="ARBA00022679"/>
    </source>
</evidence>
<evidence type="ECO:0000313" key="9">
    <source>
        <dbReference type="Proteomes" id="UP000095651"/>
    </source>
</evidence>
<dbReference type="Gene3D" id="3.40.630.30">
    <property type="match status" value="1"/>
</dbReference>
<keyword evidence="4" id="KW-0573">Peptidoglycan synthesis</keyword>
<dbReference type="GO" id="GO:0009252">
    <property type="term" value="P:peptidoglycan biosynthetic process"/>
    <property type="evidence" value="ECO:0007669"/>
    <property type="project" value="UniProtKB-KW"/>
</dbReference>
<reference evidence="8 9" key="1">
    <citation type="submission" date="2015-09" db="EMBL/GenBank/DDBJ databases">
        <authorList>
            <consortium name="Pathogen Informatics"/>
        </authorList>
    </citation>
    <scope>NUCLEOTIDE SEQUENCE [LARGE SCALE GENOMIC DNA]</scope>
    <source>
        <strain evidence="8 9">2789STDY5608850</strain>
    </source>
</reference>
<protein>
    <submittedName>
        <fullName evidence="8">Uncharacterized protein involved in methicillin resistance</fullName>
    </submittedName>
</protein>
<keyword evidence="2" id="KW-0808">Transferase</keyword>
<dbReference type="PANTHER" id="PTHR36174:SF1">
    <property type="entry name" value="LIPID II:GLYCINE GLYCYLTRANSFERASE"/>
    <property type="match status" value="1"/>
</dbReference>
<keyword evidence="5" id="KW-0012">Acyltransferase</keyword>
<evidence type="ECO:0000259" key="7">
    <source>
        <dbReference type="Pfam" id="PF13480"/>
    </source>
</evidence>
<dbReference type="InterPro" id="IPR016181">
    <property type="entry name" value="Acyl_CoA_acyltransferase"/>
</dbReference>
<name>A0A173Y6L1_9FIRM</name>
<keyword evidence="3" id="KW-0133">Cell shape</keyword>
<keyword evidence="6" id="KW-0961">Cell wall biogenesis/degradation</keyword>
<dbReference type="AlphaFoldDB" id="A0A173Y6L1"/>
<accession>A0A173Y6L1</accession>
<feature type="domain" description="BioF2-like acetyltransferase" evidence="7">
    <location>
        <begin position="138"/>
        <end position="277"/>
    </location>
</feature>
<dbReference type="GO" id="GO:0008360">
    <property type="term" value="P:regulation of cell shape"/>
    <property type="evidence" value="ECO:0007669"/>
    <property type="project" value="UniProtKB-KW"/>
</dbReference>
<gene>
    <name evidence="8" type="ORF">ERS852407_00657</name>
</gene>
<organism evidence="8 9">
    <name type="scientific">Hungatella hathewayi</name>
    <dbReference type="NCBI Taxonomy" id="154046"/>
    <lineage>
        <taxon>Bacteria</taxon>
        <taxon>Bacillati</taxon>
        <taxon>Bacillota</taxon>
        <taxon>Clostridia</taxon>
        <taxon>Lachnospirales</taxon>
        <taxon>Lachnospiraceae</taxon>
        <taxon>Hungatella</taxon>
    </lineage>
</organism>
<dbReference type="Proteomes" id="UP000095651">
    <property type="component" value="Unassembled WGS sequence"/>
</dbReference>
<evidence type="ECO:0000256" key="4">
    <source>
        <dbReference type="ARBA" id="ARBA00022984"/>
    </source>
</evidence>
<dbReference type="GO" id="GO:0016755">
    <property type="term" value="F:aminoacyltransferase activity"/>
    <property type="evidence" value="ECO:0007669"/>
    <property type="project" value="InterPro"/>
</dbReference>
<evidence type="ECO:0000256" key="3">
    <source>
        <dbReference type="ARBA" id="ARBA00022960"/>
    </source>
</evidence>
<dbReference type="InterPro" id="IPR038740">
    <property type="entry name" value="BioF2-like_GNAT_dom"/>
</dbReference>